<feature type="compositionally biased region" description="Low complexity" evidence="4">
    <location>
        <begin position="24"/>
        <end position="40"/>
    </location>
</feature>
<accession>A0A0B0IPK5</accession>
<dbReference type="InterPro" id="IPR025997">
    <property type="entry name" value="SBP_2_dom"/>
</dbReference>
<evidence type="ECO:0000256" key="4">
    <source>
        <dbReference type="SAM" id="MobiDB-lite"/>
    </source>
</evidence>
<dbReference type="Proteomes" id="UP000030832">
    <property type="component" value="Unassembled WGS sequence"/>
</dbReference>
<dbReference type="Pfam" id="PF13407">
    <property type="entry name" value="Peripla_BP_4"/>
    <property type="match status" value="1"/>
</dbReference>
<feature type="signal peptide" evidence="5">
    <location>
        <begin position="1"/>
        <end position="18"/>
    </location>
</feature>
<gene>
    <name evidence="7" type="ORF">LQ50_02590</name>
</gene>
<dbReference type="PROSITE" id="PS51257">
    <property type="entry name" value="PROKAR_LIPOPROTEIN"/>
    <property type="match status" value="1"/>
</dbReference>
<dbReference type="OrthoDB" id="9814427at2"/>
<sequence length="333" mass="35579">MNRFYLLMVSLVAVLTLAACGSANQSSSNENPANPADPAPTENVDTSDSDFVIGALWSATSVPPVQVILNRLEEVAAEANGTIVNMDAQFDPQTQATQARNLLTQGVDAVFVNVIDPEGIVPSVKELHEAGIHVIVGTLPVSPSADEYIASFVGPDNIKAGNLAAELMQEALVDGGKVAIIEGDPGITVTERTAGFEQALEGTNVEILEKQVSEQWDRSRALAIMQNYLTKYPDLDGVFVHNDDMAMGAIQALRQEGKLDQVSVISLGGTFEAVDAIEAGEMYGTVTEDLVWTAEMQMEVAKKVINGEEVDKVVDVPLGKLTIDNLDSFTPTY</sequence>
<dbReference type="InterPro" id="IPR028082">
    <property type="entry name" value="Peripla_BP_I"/>
</dbReference>
<dbReference type="STRING" id="333138.LQ50_02590"/>
<evidence type="ECO:0000256" key="1">
    <source>
        <dbReference type="ARBA" id="ARBA00004196"/>
    </source>
</evidence>
<proteinExistence type="inferred from homology"/>
<dbReference type="PANTHER" id="PTHR46847:SF1">
    <property type="entry name" value="D-ALLOSE-BINDING PERIPLASMIC PROTEIN-RELATED"/>
    <property type="match status" value="1"/>
</dbReference>
<dbReference type="RefSeq" id="WP_034625714.1">
    <property type="nucleotide sequence ID" value="NZ_JRJU01000002.1"/>
</dbReference>
<keyword evidence="3 5" id="KW-0732">Signal</keyword>
<evidence type="ECO:0000256" key="2">
    <source>
        <dbReference type="ARBA" id="ARBA00007639"/>
    </source>
</evidence>
<dbReference type="GO" id="GO:0030313">
    <property type="term" value="C:cell envelope"/>
    <property type="evidence" value="ECO:0007669"/>
    <property type="project" value="UniProtKB-SubCell"/>
</dbReference>
<evidence type="ECO:0000259" key="6">
    <source>
        <dbReference type="Pfam" id="PF13407"/>
    </source>
</evidence>
<comment type="similarity">
    <text evidence="2">Belongs to the bacterial solute-binding protein 2 family.</text>
</comment>
<comment type="caution">
    <text evidence="7">The sequence shown here is derived from an EMBL/GenBank/DDBJ whole genome shotgun (WGS) entry which is preliminary data.</text>
</comment>
<evidence type="ECO:0000313" key="8">
    <source>
        <dbReference type="Proteomes" id="UP000030832"/>
    </source>
</evidence>
<dbReference type="PANTHER" id="PTHR46847">
    <property type="entry name" value="D-ALLOSE-BINDING PERIPLASMIC PROTEIN-RELATED"/>
    <property type="match status" value="1"/>
</dbReference>
<name>A0A0B0IPK5_9BACI</name>
<organism evidence="7 8">
    <name type="scientific">Halalkalibacter okhensis</name>
    <dbReference type="NCBI Taxonomy" id="333138"/>
    <lineage>
        <taxon>Bacteria</taxon>
        <taxon>Bacillati</taxon>
        <taxon>Bacillota</taxon>
        <taxon>Bacilli</taxon>
        <taxon>Bacillales</taxon>
        <taxon>Bacillaceae</taxon>
        <taxon>Halalkalibacter</taxon>
    </lineage>
</organism>
<evidence type="ECO:0000256" key="3">
    <source>
        <dbReference type="ARBA" id="ARBA00022729"/>
    </source>
</evidence>
<evidence type="ECO:0000313" key="7">
    <source>
        <dbReference type="EMBL" id="KHF41611.1"/>
    </source>
</evidence>
<dbReference type="AlphaFoldDB" id="A0A0B0IPK5"/>
<dbReference type="Gene3D" id="3.40.50.2300">
    <property type="match status" value="2"/>
</dbReference>
<feature type="domain" description="Periplasmic binding protein" evidence="6">
    <location>
        <begin position="68"/>
        <end position="309"/>
    </location>
</feature>
<comment type="subcellular location">
    <subcellularLocation>
        <location evidence="1">Cell envelope</location>
    </subcellularLocation>
</comment>
<reference evidence="7 8" key="1">
    <citation type="submission" date="2014-09" db="EMBL/GenBank/DDBJ databases">
        <title>Genome sequencing and annotation of Bacillus Okhensis strain Kh10-101T.</title>
        <authorList>
            <person name="Prakash J.S."/>
        </authorList>
    </citation>
    <scope>NUCLEOTIDE SEQUENCE [LARGE SCALE GENOMIC DNA]</scope>
    <source>
        <strain evidence="8">Kh10-101T</strain>
    </source>
</reference>
<keyword evidence="8" id="KW-1185">Reference proteome</keyword>
<protein>
    <recommendedName>
        <fullName evidence="6">Periplasmic binding protein domain-containing protein</fullName>
    </recommendedName>
</protein>
<evidence type="ECO:0000256" key="5">
    <source>
        <dbReference type="SAM" id="SignalP"/>
    </source>
</evidence>
<dbReference type="CDD" id="cd01536">
    <property type="entry name" value="PBP1_ABC_sugar_binding-like"/>
    <property type="match status" value="1"/>
</dbReference>
<dbReference type="GO" id="GO:0030246">
    <property type="term" value="F:carbohydrate binding"/>
    <property type="evidence" value="ECO:0007669"/>
    <property type="project" value="UniProtKB-ARBA"/>
</dbReference>
<dbReference type="EMBL" id="JRJU01000002">
    <property type="protein sequence ID" value="KHF41611.1"/>
    <property type="molecule type" value="Genomic_DNA"/>
</dbReference>
<dbReference type="eggNOG" id="COG1879">
    <property type="taxonomic scope" value="Bacteria"/>
</dbReference>
<feature type="region of interest" description="Disordered" evidence="4">
    <location>
        <begin position="24"/>
        <end position="45"/>
    </location>
</feature>
<dbReference type="SUPFAM" id="SSF53822">
    <property type="entry name" value="Periplasmic binding protein-like I"/>
    <property type="match status" value="1"/>
</dbReference>
<feature type="chain" id="PRO_5038858434" description="Periplasmic binding protein domain-containing protein" evidence="5">
    <location>
        <begin position="19"/>
        <end position="333"/>
    </location>
</feature>